<evidence type="ECO:0000256" key="2">
    <source>
        <dbReference type="ARBA" id="ARBA00006521"/>
    </source>
</evidence>
<sequence length="308" mass="34091">MTATPNSLFRHYLDSLIQQGTTRTSLTDEARNVLRTWYVTAKQGSRPAAAVPAAPPSPPVSPEPPPQAEPAPASVSSGAPEPPELFPESREPASTVALPEGTMEDKLQYLRDLAQNWQPARELNSLRDTMVFATGNPHTELMLIGEAPGYYEEVQQEPFVGRAGEKLNQILKAMGLSRDMVYISNIVKFRPALPNQRTNNRAPTPEEIEACLPIIMNEIQVIQPKMIVALGGTAAVGLLGIQGSVSSMRGRFHDLNGIPVRVTYHPSYLLRSDSPREKRKVWEDMLAVMERLGMPISEKQRGYFLPRE</sequence>
<dbReference type="Pfam" id="PF03167">
    <property type="entry name" value="UDG"/>
    <property type="match status" value="1"/>
</dbReference>
<evidence type="ECO:0000313" key="17">
    <source>
        <dbReference type="Proteomes" id="UP001202031"/>
    </source>
</evidence>
<dbReference type="Proteomes" id="UP001202031">
    <property type="component" value="Unassembled WGS sequence"/>
</dbReference>
<reference evidence="15" key="1">
    <citation type="submission" date="2018-05" db="EMBL/GenBank/DDBJ databases">
        <title>Complete genome sequnece of Akkermansia muciniphila EB-AMDK-40.</title>
        <authorList>
            <person name="Nam Y.-D."/>
            <person name="Chung W.-H."/>
            <person name="Park Y.S."/>
            <person name="Kang J."/>
        </authorList>
    </citation>
    <scope>NUCLEOTIDE SEQUENCE</scope>
    <source>
        <strain evidence="15">EB-AMDK-40</strain>
    </source>
</reference>
<feature type="domain" description="Uracil-DNA glycosylase-like" evidence="13">
    <location>
        <begin position="132"/>
        <end position="286"/>
    </location>
</feature>
<dbReference type="GO" id="GO:0006281">
    <property type="term" value="P:DNA repair"/>
    <property type="evidence" value="ECO:0007669"/>
    <property type="project" value="UniProtKB-KW"/>
</dbReference>
<evidence type="ECO:0000256" key="1">
    <source>
        <dbReference type="ARBA" id="ARBA00001400"/>
    </source>
</evidence>
<dbReference type="SMART" id="SM00986">
    <property type="entry name" value="UDG"/>
    <property type="match status" value="1"/>
</dbReference>
<dbReference type="InterPro" id="IPR005122">
    <property type="entry name" value="Uracil-DNA_glycosylase-like"/>
</dbReference>
<keyword evidence="6" id="KW-0479">Metal-binding</keyword>
<evidence type="ECO:0000259" key="13">
    <source>
        <dbReference type="SMART" id="SM00986"/>
    </source>
</evidence>
<evidence type="ECO:0000256" key="8">
    <source>
        <dbReference type="ARBA" id="ARBA00022801"/>
    </source>
</evidence>
<dbReference type="EMBL" id="CP029701">
    <property type="protein sequence ID" value="QHV63078.1"/>
    <property type="molecule type" value="Genomic_DNA"/>
</dbReference>
<dbReference type="Proteomes" id="UP000642553">
    <property type="component" value="Chromosome"/>
</dbReference>
<evidence type="ECO:0000313" key="15">
    <source>
        <dbReference type="EMBL" id="QHV63078.1"/>
    </source>
</evidence>
<dbReference type="NCBIfam" id="TIGR00758">
    <property type="entry name" value="UDG_fam4"/>
    <property type="match status" value="1"/>
</dbReference>
<dbReference type="InterPro" id="IPR005273">
    <property type="entry name" value="Ura-DNA_glyco_family4"/>
</dbReference>
<keyword evidence="7" id="KW-0227">DNA damage</keyword>
<dbReference type="EMBL" id="JAMGSI010000002">
    <property type="protein sequence ID" value="MCL6657351.1"/>
    <property type="molecule type" value="Genomic_DNA"/>
</dbReference>
<keyword evidence="17" id="KW-1185">Reference proteome</keyword>
<comment type="similarity">
    <text evidence="2">Belongs to the uracil-DNA glycosylase (UDG) superfamily. Type 4 (UDGa) family.</text>
</comment>
<dbReference type="RefSeq" id="WP_022398174.1">
    <property type="nucleotide sequence ID" value="NZ_CP029701.1"/>
</dbReference>
<evidence type="ECO:0000256" key="7">
    <source>
        <dbReference type="ARBA" id="ARBA00022763"/>
    </source>
</evidence>
<dbReference type="GeneID" id="84023901"/>
<dbReference type="GO" id="GO:0004844">
    <property type="term" value="F:uracil DNA N-glycosylase activity"/>
    <property type="evidence" value="ECO:0007669"/>
    <property type="project" value="UniProtKB-EC"/>
</dbReference>
<evidence type="ECO:0000256" key="6">
    <source>
        <dbReference type="ARBA" id="ARBA00022723"/>
    </source>
</evidence>
<evidence type="ECO:0000256" key="11">
    <source>
        <dbReference type="ARBA" id="ARBA00023204"/>
    </source>
</evidence>
<evidence type="ECO:0000313" key="14">
    <source>
        <dbReference type="EMBL" id="MCL6657351.1"/>
    </source>
</evidence>
<comment type="catalytic activity">
    <reaction evidence="1">
        <text>Hydrolyzes single-stranded DNA or mismatched double-stranded DNA and polynucleotides, releasing free uracil.</text>
        <dbReference type="EC" id="3.2.2.27"/>
    </reaction>
</comment>
<proteinExistence type="inferred from homology"/>
<evidence type="ECO:0000256" key="10">
    <source>
        <dbReference type="ARBA" id="ARBA00023014"/>
    </source>
</evidence>
<protein>
    <recommendedName>
        <fullName evidence="4">Type-4 uracil-DNA glycosylase</fullName>
        <ecNumber evidence="3">3.2.2.27</ecNumber>
    </recommendedName>
</protein>
<gene>
    <name evidence="15" type="ORF">DMI76_06725</name>
    <name evidence="14" type="ORF">M8N44_08505</name>
</gene>
<dbReference type="GO" id="GO:0046872">
    <property type="term" value="F:metal ion binding"/>
    <property type="evidence" value="ECO:0007669"/>
    <property type="project" value="UniProtKB-KW"/>
</dbReference>
<evidence type="ECO:0000256" key="3">
    <source>
        <dbReference type="ARBA" id="ARBA00012030"/>
    </source>
</evidence>
<name>A0AAE6TA50_9BACT</name>
<feature type="region of interest" description="Disordered" evidence="12">
    <location>
        <begin position="44"/>
        <end position="99"/>
    </location>
</feature>
<evidence type="ECO:0000256" key="9">
    <source>
        <dbReference type="ARBA" id="ARBA00023004"/>
    </source>
</evidence>
<reference evidence="14 17" key="2">
    <citation type="submission" date="2022-03" db="EMBL/GenBank/DDBJ databases">
        <title>Taxonomic description of new species and reclassification of some bacterial strains.</title>
        <authorList>
            <person name="Ndongo S."/>
        </authorList>
    </citation>
    <scope>NUCLEOTIDE SEQUENCE [LARGE SCALE GENOMIC DNA]</scope>
    <source>
        <strain evidence="14 17">Marseille-P6666</strain>
    </source>
</reference>
<dbReference type="GO" id="GO:0051539">
    <property type="term" value="F:4 iron, 4 sulfur cluster binding"/>
    <property type="evidence" value="ECO:0007669"/>
    <property type="project" value="UniProtKB-KW"/>
</dbReference>
<dbReference type="AlphaFoldDB" id="A0AAE6TA50"/>
<evidence type="ECO:0000256" key="5">
    <source>
        <dbReference type="ARBA" id="ARBA00022485"/>
    </source>
</evidence>
<evidence type="ECO:0000313" key="16">
    <source>
        <dbReference type="Proteomes" id="UP000642553"/>
    </source>
</evidence>
<keyword evidence="8" id="KW-0378">Hydrolase</keyword>
<evidence type="ECO:0000256" key="12">
    <source>
        <dbReference type="SAM" id="MobiDB-lite"/>
    </source>
</evidence>
<organism evidence="15 16">
    <name type="scientific">Akkermansia massiliensis</name>
    <dbReference type="NCBI Taxonomy" id="2927224"/>
    <lineage>
        <taxon>Bacteria</taxon>
        <taxon>Pseudomonadati</taxon>
        <taxon>Verrucomicrobiota</taxon>
        <taxon>Verrucomicrobiia</taxon>
        <taxon>Verrucomicrobiales</taxon>
        <taxon>Akkermansiaceae</taxon>
        <taxon>Akkermansia</taxon>
    </lineage>
</organism>
<dbReference type="SUPFAM" id="SSF52141">
    <property type="entry name" value="Uracil-DNA glycosylase-like"/>
    <property type="match status" value="1"/>
</dbReference>
<dbReference type="CDD" id="cd10030">
    <property type="entry name" value="UDG-F4_TTUDGA_SPO1dp_like"/>
    <property type="match status" value="1"/>
</dbReference>
<keyword evidence="11" id="KW-0234">DNA repair</keyword>
<dbReference type="InterPro" id="IPR036895">
    <property type="entry name" value="Uracil-DNA_glycosylase-like_sf"/>
</dbReference>
<dbReference type="EC" id="3.2.2.27" evidence="3"/>
<dbReference type="InterPro" id="IPR051536">
    <property type="entry name" value="UDG_Type-4/5"/>
</dbReference>
<keyword evidence="9" id="KW-0408">Iron</keyword>
<accession>A0AAE6TA50</accession>
<dbReference type="PANTHER" id="PTHR33693">
    <property type="entry name" value="TYPE-5 URACIL-DNA GLYCOSYLASE"/>
    <property type="match status" value="1"/>
</dbReference>
<feature type="compositionally biased region" description="Pro residues" evidence="12">
    <location>
        <begin position="53"/>
        <end position="69"/>
    </location>
</feature>
<keyword evidence="10" id="KW-0411">Iron-sulfur</keyword>
<dbReference type="PANTHER" id="PTHR33693:SF1">
    <property type="entry name" value="TYPE-4 URACIL-DNA GLYCOSYLASE"/>
    <property type="match status" value="1"/>
</dbReference>
<dbReference type="Gene3D" id="3.40.470.10">
    <property type="entry name" value="Uracil-DNA glycosylase-like domain"/>
    <property type="match status" value="1"/>
</dbReference>
<evidence type="ECO:0000256" key="4">
    <source>
        <dbReference type="ARBA" id="ARBA00019403"/>
    </source>
</evidence>
<dbReference type="SMART" id="SM00987">
    <property type="entry name" value="UreE_C"/>
    <property type="match status" value="1"/>
</dbReference>
<keyword evidence="5" id="KW-0004">4Fe-4S</keyword>